<dbReference type="Proteomes" id="UP000295257">
    <property type="component" value="Unassembled WGS sequence"/>
</dbReference>
<evidence type="ECO:0000313" key="2">
    <source>
        <dbReference type="Proteomes" id="UP000295257"/>
    </source>
</evidence>
<gene>
    <name evidence="1" type="ORF">C5L30_000372</name>
</gene>
<protein>
    <submittedName>
        <fullName evidence="1">Uncharacterized protein</fullName>
    </submittedName>
</protein>
<accession>A0A4R5NJ63</accession>
<dbReference type="EMBL" id="PUFN01000004">
    <property type="protein sequence ID" value="TDG74656.1"/>
    <property type="molecule type" value="Genomic_DNA"/>
</dbReference>
<dbReference type="RefSeq" id="WP_010019106.1">
    <property type="nucleotide sequence ID" value="NZ_PUFN01000004.1"/>
</dbReference>
<proteinExistence type="predicted"/>
<organism evidence="1 2">
    <name type="scientific">Companilactobacillus farciminis</name>
    <dbReference type="NCBI Taxonomy" id="1612"/>
    <lineage>
        <taxon>Bacteria</taxon>
        <taxon>Bacillati</taxon>
        <taxon>Bacillota</taxon>
        <taxon>Bacilli</taxon>
        <taxon>Lactobacillales</taxon>
        <taxon>Lactobacillaceae</taxon>
        <taxon>Companilactobacillus</taxon>
    </lineage>
</organism>
<comment type="caution">
    <text evidence="1">The sequence shown here is derived from an EMBL/GenBank/DDBJ whole genome shotgun (WGS) entry which is preliminary data.</text>
</comment>
<name>A0A4R5NJ63_9LACO</name>
<evidence type="ECO:0000313" key="1">
    <source>
        <dbReference type="EMBL" id="TDG74656.1"/>
    </source>
</evidence>
<reference evidence="1 2" key="1">
    <citation type="journal article" date="2019" name="Appl. Microbiol. Biotechnol.">
        <title>Uncovering carbohydrate metabolism through a genotype-phenotype association study of 56 lactic acid bacteria genomes.</title>
        <authorList>
            <person name="Buron-Moles G."/>
            <person name="Chailyan A."/>
            <person name="Dolejs I."/>
            <person name="Forster J."/>
            <person name="Miks M.H."/>
        </authorList>
    </citation>
    <scope>NUCLEOTIDE SEQUENCE [LARGE SCALE GENOMIC DNA]</scope>
    <source>
        <strain evidence="1 2">ATCC 29644</strain>
    </source>
</reference>
<keyword evidence="2" id="KW-1185">Reference proteome</keyword>
<sequence>MHDSNYDARLADEDSVVAEKSLYERKQEEWDILADKGEEF</sequence>
<dbReference type="AlphaFoldDB" id="A0A4R5NJ63"/>